<dbReference type="InterPro" id="IPR011256">
    <property type="entry name" value="Reg_factor_effector_dom_sf"/>
</dbReference>
<dbReference type="SMART" id="SM00871">
    <property type="entry name" value="AraC_E_bind"/>
    <property type="match status" value="1"/>
</dbReference>
<comment type="caution">
    <text evidence="2">The sequence shown here is derived from an EMBL/GenBank/DDBJ whole genome shotgun (WGS) entry which is preliminary data.</text>
</comment>
<dbReference type="InterPro" id="IPR029442">
    <property type="entry name" value="GyrI-like"/>
</dbReference>
<keyword evidence="3" id="KW-1185">Reference proteome</keyword>
<proteinExistence type="predicted"/>
<dbReference type="SUPFAM" id="SSF55136">
    <property type="entry name" value="Probable bacterial effector-binding domain"/>
    <property type="match status" value="1"/>
</dbReference>
<dbReference type="Pfam" id="PF06445">
    <property type="entry name" value="GyrI-like"/>
    <property type="match status" value="1"/>
</dbReference>
<sequence>MSYKIEMYEQAAQPVLSIRTRAAVGDLPQVFGAAFGAIMKYLGELGENPSGEPFAAYYNMDMQDLDLEIGFPVNKVLPGKNDIKPSEIPAGKQVSCIHKGPYSQVEPVYNAMMRWIEENGYTPTGVAYEFYLNDVPEESELLTRVVFPVL</sequence>
<reference evidence="2" key="1">
    <citation type="submission" date="2016-02" db="EMBL/GenBank/DDBJ databases">
        <title>Draft Genome Sequence of Sporotomaculum syntrophicum Strain FB, a Syntrophic Benzoate Degrader.</title>
        <authorList>
            <person name="Nobu M.K."/>
            <person name="Narihiro T."/>
            <person name="Qiu Y.-L."/>
            <person name="Ohashi A."/>
            <person name="Liu W.-T."/>
            <person name="Yuji S."/>
        </authorList>
    </citation>
    <scope>NUCLEOTIDE SEQUENCE</scope>
    <source>
        <strain evidence="2">FB</strain>
    </source>
</reference>
<dbReference type="AlphaFoldDB" id="A0A9D2WMR9"/>
<feature type="domain" description="AraC effector-binding" evidence="1">
    <location>
        <begin position="1"/>
        <end position="150"/>
    </location>
</feature>
<accession>A0A9D2WMR9</accession>
<dbReference type="Proteomes" id="UP000798488">
    <property type="component" value="Unassembled WGS sequence"/>
</dbReference>
<organism evidence="2 3">
    <name type="scientific">Sporotomaculum syntrophicum</name>
    <dbReference type="NCBI Taxonomy" id="182264"/>
    <lineage>
        <taxon>Bacteria</taxon>
        <taxon>Bacillati</taxon>
        <taxon>Bacillota</taxon>
        <taxon>Clostridia</taxon>
        <taxon>Eubacteriales</taxon>
        <taxon>Desulfallaceae</taxon>
        <taxon>Sporotomaculum</taxon>
    </lineage>
</organism>
<evidence type="ECO:0000313" key="3">
    <source>
        <dbReference type="Proteomes" id="UP000798488"/>
    </source>
</evidence>
<dbReference type="Gene3D" id="3.20.80.10">
    <property type="entry name" value="Regulatory factor, effector binding domain"/>
    <property type="match status" value="1"/>
</dbReference>
<dbReference type="RefSeq" id="WP_161823272.1">
    <property type="nucleotide sequence ID" value="NZ_LSRS01000009.1"/>
</dbReference>
<protein>
    <submittedName>
        <fullName evidence="2">Bacterial transcription activator, effector binding domain</fullName>
    </submittedName>
</protein>
<dbReference type="EMBL" id="LSRS01000009">
    <property type="protein sequence ID" value="KAF1083855.1"/>
    <property type="molecule type" value="Genomic_DNA"/>
</dbReference>
<name>A0A9D2WMR9_9FIRM</name>
<dbReference type="InterPro" id="IPR010499">
    <property type="entry name" value="AraC_E-bd"/>
</dbReference>
<evidence type="ECO:0000259" key="1">
    <source>
        <dbReference type="SMART" id="SM00871"/>
    </source>
</evidence>
<dbReference type="OrthoDB" id="9773308at2"/>
<evidence type="ECO:0000313" key="2">
    <source>
        <dbReference type="EMBL" id="KAF1083855.1"/>
    </source>
</evidence>
<gene>
    <name evidence="2" type="ORF">SPSYN_03011</name>
</gene>